<comment type="caution">
    <text evidence="2">The sequence shown here is derived from an EMBL/GenBank/DDBJ whole genome shotgun (WGS) entry which is preliminary data.</text>
</comment>
<sequence length="59" mass="6359">MASMRAPAARTTKDAGRNCSTTASPVTTVVLMNNPLIRSRNCAERVMRPVVCPAQRSGR</sequence>
<name>A0ABQ2LRW4_9MICC</name>
<evidence type="ECO:0000256" key="1">
    <source>
        <dbReference type="SAM" id="MobiDB-lite"/>
    </source>
</evidence>
<accession>A0ABQ2LRW4</accession>
<organism evidence="2 3">
    <name type="scientific">Citricoccus zhacaiensis</name>
    <dbReference type="NCBI Taxonomy" id="489142"/>
    <lineage>
        <taxon>Bacteria</taxon>
        <taxon>Bacillati</taxon>
        <taxon>Actinomycetota</taxon>
        <taxon>Actinomycetes</taxon>
        <taxon>Micrococcales</taxon>
        <taxon>Micrococcaceae</taxon>
        <taxon>Citricoccus</taxon>
    </lineage>
</organism>
<dbReference type="EMBL" id="BMLQ01000001">
    <property type="protein sequence ID" value="GGO41322.1"/>
    <property type="molecule type" value="Genomic_DNA"/>
</dbReference>
<evidence type="ECO:0000313" key="2">
    <source>
        <dbReference type="EMBL" id="GGO41322.1"/>
    </source>
</evidence>
<dbReference type="Proteomes" id="UP000642509">
    <property type="component" value="Unassembled WGS sequence"/>
</dbReference>
<gene>
    <name evidence="2" type="ORF">GCM10010977_05100</name>
</gene>
<keyword evidence="3" id="KW-1185">Reference proteome</keyword>
<feature type="region of interest" description="Disordered" evidence="1">
    <location>
        <begin position="1"/>
        <end position="23"/>
    </location>
</feature>
<reference evidence="3" key="1">
    <citation type="journal article" date="2019" name="Int. J. Syst. Evol. Microbiol.">
        <title>The Global Catalogue of Microorganisms (GCM) 10K type strain sequencing project: providing services to taxonomists for standard genome sequencing and annotation.</title>
        <authorList>
            <consortium name="The Broad Institute Genomics Platform"/>
            <consortium name="The Broad Institute Genome Sequencing Center for Infectious Disease"/>
            <person name="Wu L."/>
            <person name="Ma J."/>
        </authorList>
    </citation>
    <scope>NUCLEOTIDE SEQUENCE [LARGE SCALE GENOMIC DNA]</scope>
    <source>
        <strain evidence="3">CGMCC 1.7064</strain>
    </source>
</reference>
<proteinExistence type="predicted"/>
<protein>
    <submittedName>
        <fullName evidence="2">Uncharacterized protein</fullName>
    </submittedName>
</protein>
<evidence type="ECO:0000313" key="3">
    <source>
        <dbReference type="Proteomes" id="UP000642509"/>
    </source>
</evidence>